<evidence type="ECO:0000313" key="3">
    <source>
        <dbReference type="Proteomes" id="UP001060336"/>
    </source>
</evidence>
<dbReference type="RefSeq" id="WP_257766888.1">
    <property type="nucleotide sequence ID" value="NZ_CP102480.1"/>
</dbReference>
<keyword evidence="3" id="KW-1185">Reference proteome</keyword>
<feature type="chain" id="PRO_5039923615" description="Lipocalin-like domain-containing protein" evidence="1">
    <location>
        <begin position="19"/>
        <end position="122"/>
    </location>
</feature>
<organism evidence="2 3">
    <name type="scientific">Nisaea acidiphila</name>
    <dbReference type="NCBI Taxonomy" id="1862145"/>
    <lineage>
        <taxon>Bacteria</taxon>
        <taxon>Pseudomonadati</taxon>
        <taxon>Pseudomonadota</taxon>
        <taxon>Alphaproteobacteria</taxon>
        <taxon>Rhodospirillales</taxon>
        <taxon>Thalassobaculaceae</taxon>
        <taxon>Nisaea</taxon>
    </lineage>
</organism>
<feature type="signal peptide" evidence="1">
    <location>
        <begin position="1"/>
        <end position="18"/>
    </location>
</feature>
<sequence>MKKLLFLLMLCASLAACTSEEEEIDGRWVGTITPEARAELNIEGQLPNDKFVVVFEPGSISMNDTVRPAEYLPNTGRTLVHFKDENRALTVFHEEGADTIRLSAVSYYKNKVYRFVLRREEN</sequence>
<evidence type="ECO:0000256" key="1">
    <source>
        <dbReference type="SAM" id="SignalP"/>
    </source>
</evidence>
<evidence type="ECO:0000313" key="2">
    <source>
        <dbReference type="EMBL" id="UUX48381.1"/>
    </source>
</evidence>
<accession>A0A9J7ASQ0</accession>
<name>A0A9J7ASQ0_9PROT</name>
<keyword evidence="1" id="KW-0732">Signal</keyword>
<evidence type="ECO:0008006" key="4">
    <source>
        <dbReference type="Google" id="ProtNLM"/>
    </source>
</evidence>
<dbReference type="PROSITE" id="PS51257">
    <property type="entry name" value="PROKAR_LIPOPROTEIN"/>
    <property type="match status" value="1"/>
</dbReference>
<dbReference type="KEGG" id="naci:NUH88_13260"/>
<reference evidence="2" key="1">
    <citation type="submission" date="2022-08" db="EMBL/GenBank/DDBJ databases">
        <title>Nisaea acidiphila sp. nov., isolated from a marine algal debris and emended description of the genus Nisaea Urios et al. 2008.</title>
        <authorList>
            <person name="Kwon K."/>
        </authorList>
    </citation>
    <scope>NUCLEOTIDE SEQUENCE</scope>
    <source>
        <strain evidence="2">MEBiC11861</strain>
    </source>
</reference>
<dbReference type="EMBL" id="CP102480">
    <property type="protein sequence ID" value="UUX48381.1"/>
    <property type="molecule type" value="Genomic_DNA"/>
</dbReference>
<dbReference type="AlphaFoldDB" id="A0A9J7ASQ0"/>
<protein>
    <recommendedName>
        <fullName evidence="4">Lipocalin-like domain-containing protein</fullName>
    </recommendedName>
</protein>
<proteinExistence type="predicted"/>
<dbReference type="Proteomes" id="UP001060336">
    <property type="component" value="Chromosome"/>
</dbReference>
<gene>
    <name evidence="2" type="ORF">NUH88_13260</name>
</gene>